<dbReference type="Proteomes" id="UP001230504">
    <property type="component" value="Unassembled WGS sequence"/>
</dbReference>
<keyword evidence="3" id="KW-1185">Reference proteome</keyword>
<evidence type="ECO:0000313" key="3">
    <source>
        <dbReference type="Proteomes" id="UP001230504"/>
    </source>
</evidence>
<dbReference type="AlphaFoldDB" id="A0AAD8V353"/>
<proteinExistence type="predicted"/>
<evidence type="ECO:0000313" key="2">
    <source>
        <dbReference type="EMBL" id="KAK1585518.1"/>
    </source>
</evidence>
<feature type="region of interest" description="Disordered" evidence="1">
    <location>
        <begin position="48"/>
        <end position="140"/>
    </location>
</feature>
<accession>A0AAD8V353</accession>
<comment type="caution">
    <text evidence="2">The sequence shown here is derived from an EMBL/GenBank/DDBJ whole genome shotgun (WGS) entry which is preliminary data.</text>
</comment>
<sequence length="179" mass="20265">MRPTQAKWPLRSSHSDGALSVPSCHYCLPLYAVPPPARQENGCINTKAQHPLRRSASRPVMSRSGWRYGLLQRPDRPVSSQRATTTHQFRSWSRRPRRGNGTKSQPSQQIRHPHNSDSVLPYPSPIFPPRGERRPLQHKTSSLIHQSEYGHNNRGQYTPQNAAHFRISRMLAPSGNPSG</sequence>
<feature type="compositionally biased region" description="Polar residues" evidence="1">
    <location>
        <begin position="101"/>
        <end position="110"/>
    </location>
</feature>
<reference evidence="2" key="1">
    <citation type="submission" date="2021-06" db="EMBL/GenBank/DDBJ databases">
        <title>Comparative genomics, transcriptomics and evolutionary studies reveal genomic signatures of adaptation to plant cell wall in hemibiotrophic fungi.</title>
        <authorList>
            <consortium name="DOE Joint Genome Institute"/>
            <person name="Baroncelli R."/>
            <person name="Diaz J.F."/>
            <person name="Benocci T."/>
            <person name="Peng M."/>
            <person name="Battaglia E."/>
            <person name="Haridas S."/>
            <person name="Andreopoulos W."/>
            <person name="Labutti K."/>
            <person name="Pangilinan J."/>
            <person name="Floch G.L."/>
            <person name="Makela M.R."/>
            <person name="Henrissat B."/>
            <person name="Grigoriev I.V."/>
            <person name="Crouch J.A."/>
            <person name="De Vries R.P."/>
            <person name="Sukno S.A."/>
            <person name="Thon M.R."/>
        </authorList>
    </citation>
    <scope>NUCLEOTIDE SEQUENCE</scope>
    <source>
        <strain evidence="2">CBS 125086</strain>
    </source>
</reference>
<dbReference type="EMBL" id="JAHLJV010000043">
    <property type="protein sequence ID" value="KAK1585518.1"/>
    <property type="molecule type" value="Genomic_DNA"/>
</dbReference>
<dbReference type="GeneID" id="85442404"/>
<gene>
    <name evidence="2" type="ORF">LY79DRAFT_558252</name>
</gene>
<organism evidence="2 3">
    <name type="scientific">Colletotrichum navitas</name>
    <dbReference type="NCBI Taxonomy" id="681940"/>
    <lineage>
        <taxon>Eukaryota</taxon>
        <taxon>Fungi</taxon>
        <taxon>Dikarya</taxon>
        <taxon>Ascomycota</taxon>
        <taxon>Pezizomycotina</taxon>
        <taxon>Sordariomycetes</taxon>
        <taxon>Hypocreomycetidae</taxon>
        <taxon>Glomerellales</taxon>
        <taxon>Glomerellaceae</taxon>
        <taxon>Colletotrichum</taxon>
        <taxon>Colletotrichum graminicola species complex</taxon>
    </lineage>
</organism>
<feature type="compositionally biased region" description="Polar residues" evidence="1">
    <location>
        <begin position="78"/>
        <end position="91"/>
    </location>
</feature>
<name>A0AAD8V353_9PEZI</name>
<protein>
    <submittedName>
        <fullName evidence="2">Uncharacterized protein</fullName>
    </submittedName>
</protein>
<dbReference type="RefSeq" id="XP_060412539.1">
    <property type="nucleotide sequence ID" value="XM_060558164.1"/>
</dbReference>
<evidence type="ECO:0000256" key="1">
    <source>
        <dbReference type="SAM" id="MobiDB-lite"/>
    </source>
</evidence>